<dbReference type="EMBL" id="LHXW01000013">
    <property type="protein sequence ID" value="KXB00101.1"/>
    <property type="molecule type" value="Genomic_DNA"/>
</dbReference>
<name>A0A133V108_9EURY</name>
<feature type="region of interest" description="Disordered" evidence="1">
    <location>
        <begin position="312"/>
        <end position="334"/>
    </location>
</feature>
<gene>
    <name evidence="2" type="ORF">AKJ42_01650</name>
</gene>
<dbReference type="Proteomes" id="UP000070520">
    <property type="component" value="Unassembled WGS sequence"/>
</dbReference>
<organism evidence="2 3">
    <name type="scientific">candidate division MSBL1 archaeon SCGC-AAA261C02</name>
    <dbReference type="NCBI Taxonomy" id="1698272"/>
    <lineage>
        <taxon>Archaea</taxon>
        <taxon>Methanobacteriati</taxon>
        <taxon>Methanobacteriota</taxon>
        <taxon>candidate division MSBL1</taxon>
    </lineage>
</organism>
<evidence type="ECO:0000256" key="1">
    <source>
        <dbReference type="SAM" id="MobiDB-lite"/>
    </source>
</evidence>
<keyword evidence="3" id="KW-1185">Reference proteome</keyword>
<reference evidence="2 3" key="1">
    <citation type="journal article" date="2016" name="Sci. Rep.">
        <title>Metabolic traits of an uncultured archaeal lineage -MSBL1- from brine pools of the Red Sea.</title>
        <authorList>
            <person name="Mwirichia R."/>
            <person name="Alam I."/>
            <person name="Rashid M."/>
            <person name="Vinu M."/>
            <person name="Ba-Alawi W."/>
            <person name="Anthony Kamau A."/>
            <person name="Kamanda Ngugi D."/>
            <person name="Goker M."/>
            <person name="Klenk H.P."/>
            <person name="Bajic V."/>
            <person name="Stingl U."/>
        </authorList>
    </citation>
    <scope>NUCLEOTIDE SEQUENCE [LARGE SCALE GENOMIC DNA]</scope>
    <source>
        <strain evidence="2">SCGC-AAA261C02</strain>
    </source>
</reference>
<dbReference type="AlphaFoldDB" id="A0A133V108"/>
<evidence type="ECO:0000313" key="2">
    <source>
        <dbReference type="EMBL" id="KXB00101.1"/>
    </source>
</evidence>
<proteinExistence type="predicted"/>
<protein>
    <submittedName>
        <fullName evidence="2">Uncharacterized protein</fullName>
    </submittedName>
</protein>
<sequence length="416" mass="46613">MKERGQVFTLDMLFALVLVGAFISVSGQAYELTTGQTRSYSTRYSLERTANDAADTLVKSLGTPDNWEDNLESLETPGLAKADANNNPVQNEIDIRKLANLRDLCRWANWPVEPVSWLFGGTDNFEVRVIYRDLLAREPLADLDFDIENTLFGVEADIEAENEDGQIEAEVDLDWDGESESAPSFTMMVTGGGLTIKVIVGGGVIEVWYKTTLWDFWPEWDVEDSSGVENSLEVAVVKRLAFLRYGPALLREDTGKLVKLEKNLGTEHYEENFRLYEGELEMYDWYLVIRTAEQSENQVDEVRVKVNDQGQQYRYDPQSDGSEAVLPNDWMPTSRGHDVSHGGMENDSMLNAPPVVGLDNLDIWVKPWNDPATPGNDAEGDWARLSVVGIPACSPPEIAEIAPNKTPVTVEVLVWR</sequence>
<accession>A0A133V108</accession>
<evidence type="ECO:0000313" key="3">
    <source>
        <dbReference type="Proteomes" id="UP000070520"/>
    </source>
</evidence>
<comment type="caution">
    <text evidence="2">The sequence shown here is derived from an EMBL/GenBank/DDBJ whole genome shotgun (WGS) entry which is preliminary data.</text>
</comment>